<evidence type="ECO:0000313" key="2">
    <source>
        <dbReference type="EMBL" id="KAG0151350.1"/>
    </source>
</evidence>
<feature type="region of interest" description="Disordered" evidence="1">
    <location>
        <begin position="1"/>
        <end position="90"/>
    </location>
</feature>
<dbReference type="Proteomes" id="UP000886653">
    <property type="component" value="Unassembled WGS sequence"/>
</dbReference>
<feature type="compositionally biased region" description="Polar residues" evidence="1">
    <location>
        <begin position="1"/>
        <end position="13"/>
    </location>
</feature>
<evidence type="ECO:0000313" key="3">
    <source>
        <dbReference type="Proteomes" id="UP000886653"/>
    </source>
</evidence>
<accession>A0A9P6NQ81</accession>
<keyword evidence="3" id="KW-1185">Reference proteome</keyword>
<feature type="region of interest" description="Disordered" evidence="1">
    <location>
        <begin position="126"/>
        <end position="221"/>
    </location>
</feature>
<organism evidence="2 3">
    <name type="scientific">Cronartium quercuum f. sp. fusiforme G11</name>
    <dbReference type="NCBI Taxonomy" id="708437"/>
    <lineage>
        <taxon>Eukaryota</taxon>
        <taxon>Fungi</taxon>
        <taxon>Dikarya</taxon>
        <taxon>Basidiomycota</taxon>
        <taxon>Pucciniomycotina</taxon>
        <taxon>Pucciniomycetes</taxon>
        <taxon>Pucciniales</taxon>
        <taxon>Coleosporiaceae</taxon>
        <taxon>Cronartium</taxon>
    </lineage>
</organism>
<feature type="compositionally biased region" description="Polar residues" evidence="1">
    <location>
        <begin position="209"/>
        <end position="221"/>
    </location>
</feature>
<proteinExistence type="predicted"/>
<dbReference type="AlphaFoldDB" id="A0A9P6NQ81"/>
<protein>
    <submittedName>
        <fullName evidence="2">Uncharacterized protein</fullName>
    </submittedName>
</protein>
<reference evidence="2" key="1">
    <citation type="submission" date="2013-11" db="EMBL/GenBank/DDBJ databases">
        <title>Genome sequence of the fusiform rust pathogen reveals effectors for host alternation and coevolution with pine.</title>
        <authorList>
            <consortium name="DOE Joint Genome Institute"/>
            <person name="Smith K."/>
            <person name="Pendleton A."/>
            <person name="Kubisiak T."/>
            <person name="Anderson C."/>
            <person name="Salamov A."/>
            <person name="Aerts A."/>
            <person name="Riley R."/>
            <person name="Clum A."/>
            <person name="Lindquist E."/>
            <person name="Ence D."/>
            <person name="Campbell M."/>
            <person name="Kronenberg Z."/>
            <person name="Feau N."/>
            <person name="Dhillon B."/>
            <person name="Hamelin R."/>
            <person name="Burleigh J."/>
            <person name="Smith J."/>
            <person name="Yandell M."/>
            <person name="Nelson C."/>
            <person name="Grigoriev I."/>
            <person name="Davis J."/>
        </authorList>
    </citation>
    <scope>NUCLEOTIDE SEQUENCE</scope>
    <source>
        <strain evidence="2">G11</strain>
    </source>
</reference>
<feature type="compositionally biased region" description="Polar residues" evidence="1">
    <location>
        <begin position="153"/>
        <end position="169"/>
    </location>
</feature>
<dbReference type="EMBL" id="MU167213">
    <property type="protein sequence ID" value="KAG0151350.1"/>
    <property type="molecule type" value="Genomic_DNA"/>
</dbReference>
<sequence length="385" mass="42490">MSLARSSSITNKDAQCRGLAPMNSYPLSMSRPKISTGLSSSGSLAPPARSYHKASDQVIPRGGADAGSSTLNNSDPHTQKSVQSASKSEVRYKRIESSCRLVLGKMVYKETEEFERVTYPAPRNPRARRAVRFAPSPTSTDFDLPPEIGTGPHSPNTAPLVPQTRSRYNSLGRDSLSTVSTTRRDRAPLSTPSSLPPYSYPLPSTSSSQLEPYNTHTTRSSYARVASKAPVSYNSHWDSLPVPYHPSTHLSIPRRPSISKIGHGDLMRAEAERLSSCLTLRPASPPHPDRPTGDFFLFSPTKSIPGFQIVRKLGPIRNQIVTLGWAQERVRRECENEEQMRGVNAVVDFWCEPIDRVRKQVRVSGFAVEVCPAAPRAELMHEVDE</sequence>
<dbReference type="OrthoDB" id="10371082at2759"/>
<comment type="caution">
    <text evidence="2">The sequence shown here is derived from an EMBL/GenBank/DDBJ whole genome shotgun (WGS) entry which is preliminary data.</text>
</comment>
<feature type="compositionally biased region" description="Polar residues" evidence="1">
    <location>
        <begin position="67"/>
        <end position="87"/>
    </location>
</feature>
<evidence type="ECO:0000256" key="1">
    <source>
        <dbReference type="SAM" id="MobiDB-lite"/>
    </source>
</evidence>
<gene>
    <name evidence="2" type="ORF">CROQUDRAFT_130052</name>
</gene>
<name>A0A9P6NQ81_9BASI</name>